<name>A0A8H6VL92_9PEZI</name>
<gene>
    <name evidence="1" type="ORF">HII31_04023</name>
</gene>
<proteinExistence type="predicted"/>
<dbReference type="OrthoDB" id="5126878at2759"/>
<evidence type="ECO:0000313" key="2">
    <source>
        <dbReference type="Proteomes" id="UP000660729"/>
    </source>
</evidence>
<dbReference type="InterPro" id="IPR053178">
    <property type="entry name" value="Osmoadaptation_assoc"/>
</dbReference>
<evidence type="ECO:0000313" key="1">
    <source>
        <dbReference type="EMBL" id="KAF7194517.1"/>
    </source>
</evidence>
<dbReference type="Proteomes" id="UP000660729">
    <property type="component" value="Unassembled WGS sequence"/>
</dbReference>
<dbReference type="EMBL" id="JABCIY010000058">
    <property type="protein sequence ID" value="KAF7194517.1"/>
    <property type="molecule type" value="Genomic_DNA"/>
</dbReference>
<organism evidence="1 2">
    <name type="scientific">Pseudocercospora fuligena</name>
    <dbReference type="NCBI Taxonomy" id="685502"/>
    <lineage>
        <taxon>Eukaryota</taxon>
        <taxon>Fungi</taxon>
        <taxon>Dikarya</taxon>
        <taxon>Ascomycota</taxon>
        <taxon>Pezizomycotina</taxon>
        <taxon>Dothideomycetes</taxon>
        <taxon>Dothideomycetidae</taxon>
        <taxon>Mycosphaerellales</taxon>
        <taxon>Mycosphaerellaceae</taxon>
        <taxon>Pseudocercospora</taxon>
    </lineage>
</organism>
<dbReference type="PANTHER" id="PTHR38111">
    <property type="entry name" value="ZN(2)-C6 FUNGAL-TYPE DOMAIN-CONTAINING PROTEIN-RELATED"/>
    <property type="match status" value="1"/>
</dbReference>
<sequence length="301" mass="33782">MSTMVLGLGHPRLYRAKSVPGHAIACVVSKVRQVVTGVALERKMLLCYTEALHLLRSAVADPALHDRLDMLAATQLLAIYEMLDSTSNESWLQHVAGAAAMAKLHDDRDQRSIKGTHQAAPMFVEALLNDDEYFFSGPHWKALLHVIITKRFPCADLTAETVSCFTTLRSVFSDAHRAFVNNVAIDWSIRLPLLARAHELRCRLKTLTLQSEQQFASDRKASPKGVDLLGLCLITIIMLDRLITALRRDLPSRGRDLEADTQELCTQMIRLELEAAEKHPGKDVLLAFQRQVNYPMLTYNE</sequence>
<accession>A0A8H6VL92</accession>
<keyword evidence="2" id="KW-1185">Reference proteome</keyword>
<dbReference type="PANTHER" id="PTHR38111:SF6">
    <property type="entry name" value="FINGER DOMAIN PROTEIN, PUTATIVE (AFU_ORTHOLOGUE AFUA_8G01940)-RELATED"/>
    <property type="match status" value="1"/>
</dbReference>
<comment type="caution">
    <text evidence="1">The sequence shown here is derived from an EMBL/GenBank/DDBJ whole genome shotgun (WGS) entry which is preliminary data.</text>
</comment>
<dbReference type="AlphaFoldDB" id="A0A8H6VL92"/>
<reference evidence="1" key="1">
    <citation type="submission" date="2020-04" db="EMBL/GenBank/DDBJ databases">
        <title>Draft genome resource of the tomato pathogen Pseudocercospora fuligena.</title>
        <authorList>
            <person name="Zaccaron A."/>
        </authorList>
    </citation>
    <scope>NUCLEOTIDE SEQUENCE</scope>
    <source>
        <strain evidence="1">PF001</strain>
    </source>
</reference>
<protein>
    <submittedName>
        <fullName evidence="1">Uncharacterized protein</fullName>
    </submittedName>
</protein>